<comment type="subcellular location">
    <subcellularLocation>
        <location evidence="1">Membrane</location>
        <topology evidence="1">Multi-pass membrane protein</topology>
    </subcellularLocation>
</comment>
<evidence type="ECO:0000256" key="5">
    <source>
        <dbReference type="ARBA" id="ARBA00023136"/>
    </source>
</evidence>
<organism evidence="7 8">
    <name type="scientific">Legionella busanensis</name>
    <dbReference type="NCBI Taxonomy" id="190655"/>
    <lineage>
        <taxon>Bacteria</taxon>
        <taxon>Pseudomonadati</taxon>
        <taxon>Pseudomonadota</taxon>
        <taxon>Gammaproteobacteria</taxon>
        <taxon>Legionellales</taxon>
        <taxon>Legionellaceae</taxon>
        <taxon>Legionella</taxon>
    </lineage>
</organism>
<dbReference type="EMBL" id="UGOD01000001">
    <property type="protein sequence ID" value="STX52375.1"/>
    <property type="molecule type" value="Genomic_DNA"/>
</dbReference>
<evidence type="ECO:0000256" key="4">
    <source>
        <dbReference type="ARBA" id="ARBA00022989"/>
    </source>
</evidence>
<dbReference type="FunFam" id="1.20.1260.100:FF:000001">
    <property type="entry name" value="translocator protein 2"/>
    <property type="match status" value="1"/>
</dbReference>
<feature type="transmembrane region" description="Helical" evidence="6">
    <location>
        <begin position="136"/>
        <end position="159"/>
    </location>
</feature>
<evidence type="ECO:0000313" key="7">
    <source>
        <dbReference type="EMBL" id="STX52375.1"/>
    </source>
</evidence>
<keyword evidence="5 6" id="KW-0472">Membrane</keyword>
<protein>
    <submittedName>
        <fullName evidence="7">Tryptophan-rich sensory protein</fullName>
    </submittedName>
</protein>
<reference evidence="7 8" key="1">
    <citation type="submission" date="2018-06" db="EMBL/GenBank/DDBJ databases">
        <authorList>
            <consortium name="Pathogen Informatics"/>
            <person name="Doyle S."/>
        </authorList>
    </citation>
    <scope>NUCLEOTIDE SEQUENCE [LARGE SCALE GENOMIC DNA]</scope>
    <source>
        <strain evidence="7 8">NCTC13316</strain>
    </source>
</reference>
<dbReference type="PANTHER" id="PTHR10057">
    <property type="entry name" value="PERIPHERAL-TYPE BENZODIAZEPINE RECEPTOR"/>
    <property type="match status" value="1"/>
</dbReference>
<evidence type="ECO:0000256" key="3">
    <source>
        <dbReference type="ARBA" id="ARBA00022692"/>
    </source>
</evidence>
<dbReference type="OrthoDB" id="9795496at2"/>
<evidence type="ECO:0000256" key="6">
    <source>
        <dbReference type="SAM" id="Phobius"/>
    </source>
</evidence>
<name>A0A378JMB9_9GAMM</name>
<keyword evidence="3 6" id="KW-0812">Transmembrane</keyword>
<dbReference type="InterPro" id="IPR038330">
    <property type="entry name" value="TspO/MBR-related_sf"/>
</dbReference>
<sequence length="160" mass="19089">MLKKDFWKIGLWILIYEGIGFLLGQLTKVNIQPWYNKLIKSNLTPPAITFSIVWSLLYAILAIVGWTIWQNKKTNPGSEQRIMWYLYVVQMIMNWLWTPIFFHYHLLGFSLVWITALTILNLVLGYKLINKNSFIGVLFTPYILWLFFATYLNAVIYWWN</sequence>
<feature type="transmembrane region" description="Helical" evidence="6">
    <location>
        <begin position="81"/>
        <end position="98"/>
    </location>
</feature>
<dbReference type="InterPro" id="IPR004307">
    <property type="entry name" value="TspO_MBR"/>
</dbReference>
<dbReference type="Pfam" id="PF03073">
    <property type="entry name" value="TspO_MBR"/>
    <property type="match status" value="1"/>
</dbReference>
<gene>
    <name evidence="7" type="ORF">NCTC13316_02488</name>
</gene>
<dbReference type="GO" id="GO:0033013">
    <property type="term" value="P:tetrapyrrole metabolic process"/>
    <property type="evidence" value="ECO:0007669"/>
    <property type="project" value="UniProtKB-ARBA"/>
</dbReference>
<keyword evidence="8" id="KW-1185">Reference proteome</keyword>
<dbReference type="GO" id="GO:0016020">
    <property type="term" value="C:membrane"/>
    <property type="evidence" value="ECO:0007669"/>
    <property type="project" value="UniProtKB-SubCell"/>
</dbReference>
<keyword evidence="4 6" id="KW-1133">Transmembrane helix</keyword>
<feature type="transmembrane region" description="Helical" evidence="6">
    <location>
        <begin position="104"/>
        <end position="124"/>
    </location>
</feature>
<dbReference type="CDD" id="cd15904">
    <property type="entry name" value="TSPO_MBR"/>
    <property type="match status" value="1"/>
</dbReference>
<dbReference type="Gene3D" id="1.20.1260.100">
    <property type="entry name" value="TspO/MBR protein"/>
    <property type="match status" value="1"/>
</dbReference>
<evidence type="ECO:0000256" key="1">
    <source>
        <dbReference type="ARBA" id="ARBA00004141"/>
    </source>
</evidence>
<dbReference type="PIRSF" id="PIRSF005859">
    <property type="entry name" value="PBR"/>
    <property type="match status" value="1"/>
</dbReference>
<feature type="transmembrane region" description="Helical" evidence="6">
    <location>
        <begin position="9"/>
        <end position="27"/>
    </location>
</feature>
<feature type="transmembrane region" description="Helical" evidence="6">
    <location>
        <begin position="47"/>
        <end position="69"/>
    </location>
</feature>
<dbReference type="AlphaFoldDB" id="A0A378JMB9"/>
<dbReference type="Proteomes" id="UP000254794">
    <property type="component" value="Unassembled WGS sequence"/>
</dbReference>
<dbReference type="PANTHER" id="PTHR10057:SF0">
    <property type="entry name" value="TRANSLOCATOR PROTEIN"/>
    <property type="match status" value="1"/>
</dbReference>
<accession>A0A378JMB9</accession>
<comment type="similarity">
    <text evidence="2">Belongs to the TspO/BZRP family.</text>
</comment>
<evidence type="ECO:0000256" key="2">
    <source>
        <dbReference type="ARBA" id="ARBA00007524"/>
    </source>
</evidence>
<evidence type="ECO:0000313" key="8">
    <source>
        <dbReference type="Proteomes" id="UP000254794"/>
    </source>
</evidence>
<proteinExistence type="inferred from homology"/>
<dbReference type="RefSeq" id="WP_115331939.1">
    <property type="nucleotide sequence ID" value="NZ_CAAAHP010000006.1"/>
</dbReference>